<name>A0ABY4MVH0_9MICO</name>
<dbReference type="InterPro" id="IPR029903">
    <property type="entry name" value="RmlD-like-bd"/>
</dbReference>
<accession>A0ABY4MVH0</accession>
<dbReference type="Gene3D" id="3.90.25.10">
    <property type="entry name" value="UDP-galactose 4-epimerase, domain 1"/>
    <property type="match status" value="1"/>
</dbReference>
<dbReference type="Pfam" id="PF04321">
    <property type="entry name" value="RmlD_sub_bind"/>
    <property type="match status" value="1"/>
</dbReference>
<dbReference type="InterPro" id="IPR005913">
    <property type="entry name" value="dTDP_dehydrorham_reduct"/>
</dbReference>
<keyword evidence="2 4" id="KW-0560">Oxidoreductase</keyword>
<dbReference type="PANTHER" id="PTHR10491:SF4">
    <property type="entry name" value="METHIONINE ADENOSYLTRANSFERASE 2 SUBUNIT BETA"/>
    <property type="match status" value="1"/>
</dbReference>
<dbReference type="PANTHER" id="PTHR10491">
    <property type="entry name" value="DTDP-4-DEHYDRORHAMNOSE REDUCTASE"/>
    <property type="match status" value="1"/>
</dbReference>
<evidence type="ECO:0000313" key="4">
    <source>
        <dbReference type="EMBL" id="UQN14416.1"/>
    </source>
</evidence>
<sequence>MTRYLITGSAGMLGQDLQRALAGREVTALTRQDLDVTDAEAVRAAVAGYDVVINAAAYTAVDNAETDEDAAYAINATAVEHLAKAAAETGAKLVHYSTDYVFQGDASTPYAENEQRDPLNAYGRTKAAGEELALAAHPDGTFIVRTAWLYGAGGPNFAKTMVKLAENNPEITVVNDQLGQPTYTRDLAEQTVKLLDADAPAGIYHGTNSGETTWFGFAREIFHLAGHDSERVKPTDSTAFVRPAARPAYSVLGHDAWRAAGIEPMRNWRDALEAAAEDGVLTSTW</sequence>
<organism evidence="4">
    <name type="scientific">Gulosibacter sediminis</name>
    <dbReference type="NCBI Taxonomy" id="1729695"/>
    <lineage>
        <taxon>Bacteria</taxon>
        <taxon>Bacillati</taxon>
        <taxon>Actinomycetota</taxon>
        <taxon>Actinomycetes</taxon>
        <taxon>Micrococcales</taxon>
        <taxon>Microbacteriaceae</taxon>
        <taxon>Gulosibacter</taxon>
    </lineage>
</organism>
<dbReference type="EMBL" id="CP097160">
    <property type="protein sequence ID" value="UQN14416.1"/>
    <property type="molecule type" value="Genomic_DNA"/>
</dbReference>
<proteinExistence type="inferred from homology"/>
<dbReference type="NCBIfam" id="TIGR01214">
    <property type="entry name" value="rmlD"/>
    <property type="match status" value="1"/>
</dbReference>
<protein>
    <recommendedName>
        <fullName evidence="2">dTDP-4-dehydrorhamnose reductase</fullName>
        <ecNumber evidence="2">1.1.1.133</ecNumber>
    </recommendedName>
</protein>
<feature type="domain" description="RmlD-like substrate binding" evidence="3">
    <location>
        <begin position="3"/>
        <end position="277"/>
    </location>
</feature>
<comment type="pathway">
    <text evidence="2">Carbohydrate biosynthesis; dTDP-L-rhamnose biosynthesis.</text>
</comment>
<dbReference type="GO" id="GO:0008831">
    <property type="term" value="F:dTDP-4-dehydrorhamnose reductase activity"/>
    <property type="evidence" value="ECO:0007669"/>
    <property type="project" value="UniProtKB-EC"/>
</dbReference>
<keyword evidence="2" id="KW-0521">NADP</keyword>
<evidence type="ECO:0000256" key="2">
    <source>
        <dbReference type="RuleBase" id="RU364082"/>
    </source>
</evidence>
<comment type="function">
    <text evidence="2">Catalyzes the reduction of dTDP-6-deoxy-L-lyxo-4-hexulose to yield dTDP-L-rhamnose.</text>
</comment>
<comment type="similarity">
    <text evidence="1 2">Belongs to the dTDP-4-dehydrorhamnose reductase family.</text>
</comment>
<dbReference type="Gene3D" id="3.40.50.720">
    <property type="entry name" value="NAD(P)-binding Rossmann-like Domain"/>
    <property type="match status" value="1"/>
</dbReference>
<reference evidence="4" key="1">
    <citation type="submission" date="2022-05" db="EMBL/GenBank/DDBJ databases">
        <title>Complete genome sequence of toluene-degrading Gulosibacter sediminis strain ACHW.36C.</title>
        <authorList>
            <person name="Wai A.C."/>
            <person name="Lai G.K."/>
            <person name="Griffin S.D."/>
            <person name="Leung F.C."/>
        </authorList>
    </citation>
    <scope>NUCLEOTIDE SEQUENCE [LARGE SCALE GENOMIC DNA]</scope>
    <source>
        <strain evidence="4">ACHW.36C</strain>
    </source>
</reference>
<evidence type="ECO:0000256" key="1">
    <source>
        <dbReference type="ARBA" id="ARBA00010944"/>
    </source>
</evidence>
<dbReference type="EC" id="1.1.1.133" evidence="2"/>
<dbReference type="CDD" id="cd05254">
    <property type="entry name" value="dTDP_HR_like_SDR_e"/>
    <property type="match status" value="1"/>
</dbReference>
<gene>
    <name evidence="4" type="primary">rfbD</name>
    <name evidence="4" type="ORF">M3M28_10195</name>
</gene>
<evidence type="ECO:0000259" key="3">
    <source>
        <dbReference type="Pfam" id="PF04321"/>
    </source>
</evidence>
<dbReference type="InterPro" id="IPR036291">
    <property type="entry name" value="NAD(P)-bd_dom_sf"/>
</dbReference>
<dbReference type="SUPFAM" id="SSF51735">
    <property type="entry name" value="NAD(P)-binding Rossmann-fold domains"/>
    <property type="match status" value="1"/>
</dbReference>